<protein>
    <submittedName>
        <fullName evidence="2">Uncharacterized protein</fullName>
    </submittedName>
</protein>
<feature type="transmembrane region" description="Helical" evidence="1">
    <location>
        <begin position="7"/>
        <end position="23"/>
    </location>
</feature>
<comment type="caution">
    <text evidence="2">The sequence shown here is derived from an EMBL/GenBank/DDBJ whole genome shotgun (WGS) entry which is preliminary data.</text>
</comment>
<keyword evidence="1" id="KW-0812">Transmembrane</keyword>
<accession>A0ABW5Z4B6</accession>
<organism evidence="2 3">
    <name type="scientific">Flavobacterium ardleyense</name>
    <dbReference type="NCBI Taxonomy" id="2038737"/>
    <lineage>
        <taxon>Bacteria</taxon>
        <taxon>Pseudomonadati</taxon>
        <taxon>Bacteroidota</taxon>
        <taxon>Flavobacteriia</taxon>
        <taxon>Flavobacteriales</taxon>
        <taxon>Flavobacteriaceae</taxon>
        <taxon>Flavobacterium</taxon>
    </lineage>
</organism>
<evidence type="ECO:0000313" key="2">
    <source>
        <dbReference type="EMBL" id="MFD2907156.1"/>
    </source>
</evidence>
<evidence type="ECO:0000256" key="1">
    <source>
        <dbReference type="SAM" id="Phobius"/>
    </source>
</evidence>
<dbReference type="RefSeq" id="WP_379802932.1">
    <property type="nucleotide sequence ID" value="NZ_JBHUOL010000001.1"/>
</dbReference>
<dbReference type="Proteomes" id="UP001597549">
    <property type="component" value="Unassembled WGS sequence"/>
</dbReference>
<feature type="transmembrane region" description="Helical" evidence="1">
    <location>
        <begin position="51"/>
        <end position="69"/>
    </location>
</feature>
<dbReference type="EMBL" id="JBHUOL010000001">
    <property type="protein sequence ID" value="MFD2907156.1"/>
    <property type="molecule type" value="Genomic_DNA"/>
</dbReference>
<keyword evidence="3" id="KW-1185">Reference proteome</keyword>
<reference evidence="3" key="1">
    <citation type="journal article" date="2019" name="Int. J. Syst. Evol. Microbiol.">
        <title>The Global Catalogue of Microorganisms (GCM) 10K type strain sequencing project: providing services to taxonomists for standard genome sequencing and annotation.</title>
        <authorList>
            <consortium name="The Broad Institute Genomics Platform"/>
            <consortium name="The Broad Institute Genome Sequencing Center for Infectious Disease"/>
            <person name="Wu L."/>
            <person name="Ma J."/>
        </authorList>
    </citation>
    <scope>NUCLEOTIDE SEQUENCE [LARGE SCALE GENOMIC DNA]</scope>
    <source>
        <strain evidence="3">KCTC 52644</strain>
    </source>
</reference>
<evidence type="ECO:0000313" key="3">
    <source>
        <dbReference type="Proteomes" id="UP001597549"/>
    </source>
</evidence>
<proteinExistence type="predicted"/>
<gene>
    <name evidence="2" type="ORF">ACFSX9_00265</name>
</gene>
<sequence length="72" mass="7500">MNITKIIGIVLIAASLYVGYIGANKVSNNTAEVKVLGLEIDASNEAGKKDGYIYLGVALAMFIGGIAVVNKK</sequence>
<keyword evidence="1" id="KW-1133">Transmembrane helix</keyword>
<name>A0ABW5Z4B6_9FLAO</name>
<keyword evidence="1" id="KW-0472">Membrane</keyword>